<comment type="caution">
    <text evidence="11">The sequence shown here is derived from an EMBL/GenBank/DDBJ whole genome shotgun (WGS) entry which is preliminary data.</text>
</comment>
<name>A0ABR0T9I7_AURPU</name>
<evidence type="ECO:0000256" key="1">
    <source>
        <dbReference type="ARBA" id="ARBA00004141"/>
    </source>
</evidence>
<organism evidence="11 12">
    <name type="scientific">Aureobasidium pullulans</name>
    <name type="common">Black yeast</name>
    <name type="synonym">Pullularia pullulans</name>
    <dbReference type="NCBI Taxonomy" id="5580"/>
    <lineage>
        <taxon>Eukaryota</taxon>
        <taxon>Fungi</taxon>
        <taxon>Dikarya</taxon>
        <taxon>Ascomycota</taxon>
        <taxon>Pezizomycotina</taxon>
        <taxon>Dothideomycetes</taxon>
        <taxon>Dothideomycetidae</taxon>
        <taxon>Dothideales</taxon>
        <taxon>Saccotheciaceae</taxon>
        <taxon>Aureobasidium</taxon>
    </lineage>
</organism>
<dbReference type="Proteomes" id="UP001341245">
    <property type="component" value="Unassembled WGS sequence"/>
</dbReference>
<feature type="transmembrane region" description="Helical" evidence="8">
    <location>
        <begin position="131"/>
        <end position="154"/>
    </location>
</feature>
<evidence type="ECO:0000313" key="11">
    <source>
        <dbReference type="EMBL" id="KAK6001088.1"/>
    </source>
</evidence>
<sequence length="316" mass="36657">MLTFFGTKVPWYYCFAVANIWARWFVKMPACGQQKHIYQVDWDTGLSRSCHRCLGHPVMPPRWYHTSSLGMEQCLPLYDHTCPWLGAAVYLHNFKAYVLAVTLLPLHFLTTFVFSIFGLVEYPHNRFTAPIVFLMLTSLLFAVPVATGTTARVWSEVIFVNRVMSERDGVVVRIHPDPSRIDDYEDQIYEPIPQDQILRKEGLFNRGKLANMHSLLGWNGSWWKAPAWMFLKPPVGRLIYLDDDHAQFWEPMVYFKRNQAAHVHQGESTREDEDTRVEEESAHHSPQSSRTKLARLMPSAIRRRNVGSDDYELGIV</sequence>
<evidence type="ECO:0000256" key="5">
    <source>
        <dbReference type="ARBA" id="ARBA00023139"/>
    </source>
</evidence>
<evidence type="ECO:0000256" key="9">
    <source>
        <dbReference type="SAM" id="MobiDB-lite"/>
    </source>
</evidence>
<proteinExistence type="inferred from homology"/>
<keyword evidence="4 8" id="KW-0472">Membrane</keyword>
<comment type="domain">
    <text evidence="8">The DHHC domain is required for palmitoyltransferase activity.</text>
</comment>
<evidence type="ECO:0000259" key="10">
    <source>
        <dbReference type="Pfam" id="PF01529"/>
    </source>
</evidence>
<dbReference type="Pfam" id="PF01529">
    <property type="entry name" value="DHHC"/>
    <property type="match status" value="1"/>
</dbReference>
<protein>
    <recommendedName>
        <fullName evidence="8">Palmitoyltransferase</fullName>
        <ecNumber evidence="8">2.3.1.225</ecNumber>
    </recommendedName>
</protein>
<dbReference type="EMBL" id="JASGXD010000015">
    <property type="protein sequence ID" value="KAK6001088.1"/>
    <property type="molecule type" value="Genomic_DNA"/>
</dbReference>
<gene>
    <name evidence="11" type="ORF">QM012_003171</name>
</gene>
<keyword evidence="5" id="KW-0564">Palmitate</keyword>
<keyword evidence="8" id="KW-0012">Acyltransferase</keyword>
<keyword evidence="6" id="KW-0449">Lipoprotein</keyword>
<accession>A0ABR0T9I7</accession>
<evidence type="ECO:0000256" key="7">
    <source>
        <dbReference type="ARBA" id="ARBA00048048"/>
    </source>
</evidence>
<evidence type="ECO:0000256" key="3">
    <source>
        <dbReference type="ARBA" id="ARBA00022989"/>
    </source>
</evidence>
<keyword evidence="8" id="KW-0808">Transferase</keyword>
<evidence type="ECO:0000313" key="12">
    <source>
        <dbReference type="Proteomes" id="UP001341245"/>
    </source>
</evidence>
<evidence type="ECO:0000256" key="8">
    <source>
        <dbReference type="RuleBase" id="RU079119"/>
    </source>
</evidence>
<keyword evidence="3 8" id="KW-1133">Transmembrane helix</keyword>
<feature type="domain" description="Palmitoyltransferase DHHC" evidence="10">
    <location>
        <begin position="50"/>
        <end position="142"/>
    </location>
</feature>
<dbReference type="InterPro" id="IPR001594">
    <property type="entry name" value="Palmitoyltrfase_DHHC"/>
</dbReference>
<feature type="transmembrane region" description="Helical" evidence="8">
    <location>
        <begin position="96"/>
        <end position="119"/>
    </location>
</feature>
<comment type="similarity">
    <text evidence="8">Belongs to the DHHC palmitoyltransferase family.</text>
</comment>
<feature type="region of interest" description="Disordered" evidence="9">
    <location>
        <begin position="261"/>
        <end position="293"/>
    </location>
</feature>
<dbReference type="EC" id="2.3.1.225" evidence="8"/>
<keyword evidence="12" id="KW-1185">Reference proteome</keyword>
<comment type="catalytic activity">
    <reaction evidence="7 8">
        <text>L-cysteinyl-[protein] + hexadecanoyl-CoA = S-hexadecanoyl-L-cysteinyl-[protein] + CoA</text>
        <dbReference type="Rhea" id="RHEA:36683"/>
        <dbReference type="Rhea" id="RHEA-COMP:10131"/>
        <dbReference type="Rhea" id="RHEA-COMP:11032"/>
        <dbReference type="ChEBI" id="CHEBI:29950"/>
        <dbReference type="ChEBI" id="CHEBI:57287"/>
        <dbReference type="ChEBI" id="CHEBI:57379"/>
        <dbReference type="ChEBI" id="CHEBI:74151"/>
        <dbReference type="EC" id="2.3.1.225"/>
    </reaction>
</comment>
<reference evidence="11 12" key="1">
    <citation type="submission" date="2023-11" db="EMBL/GenBank/DDBJ databases">
        <title>Draft genome sequence and annotation of the polyextremotolerant black yeast-like fungus Aureobasidium pullulans NRRL 62042.</title>
        <authorList>
            <person name="Dielentheis-Frenken M.R.E."/>
            <person name="Wibberg D."/>
            <person name="Blank L.M."/>
            <person name="Tiso T."/>
        </authorList>
    </citation>
    <scope>NUCLEOTIDE SEQUENCE [LARGE SCALE GENOMIC DNA]</scope>
    <source>
        <strain evidence="11 12">NRRL 62042</strain>
    </source>
</reference>
<keyword evidence="2 8" id="KW-0812">Transmembrane</keyword>
<comment type="subcellular location">
    <subcellularLocation>
        <location evidence="1">Membrane</location>
        <topology evidence="1">Multi-pass membrane protein</topology>
    </subcellularLocation>
</comment>
<evidence type="ECO:0000256" key="6">
    <source>
        <dbReference type="ARBA" id="ARBA00023288"/>
    </source>
</evidence>
<evidence type="ECO:0000256" key="4">
    <source>
        <dbReference type="ARBA" id="ARBA00023136"/>
    </source>
</evidence>
<dbReference type="PROSITE" id="PS50216">
    <property type="entry name" value="DHHC"/>
    <property type="match status" value="1"/>
</dbReference>
<evidence type="ECO:0000256" key="2">
    <source>
        <dbReference type="ARBA" id="ARBA00022692"/>
    </source>
</evidence>